<dbReference type="AlphaFoldDB" id="A0A2G9RSD9"/>
<protein>
    <submittedName>
        <fullName evidence="2">Uncharacterized protein</fullName>
    </submittedName>
</protein>
<evidence type="ECO:0000313" key="2">
    <source>
        <dbReference type="EMBL" id="PIO30812.1"/>
    </source>
</evidence>
<evidence type="ECO:0000256" key="1">
    <source>
        <dbReference type="SAM" id="MobiDB-lite"/>
    </source>
</evidence>
<dbReference type="Proteomes" id="UP000228934">
    <property type="component" value="Unassembled WGS sequence"/>
</dbReference>
<gene>
    <name evidence="2" type="ORF">AB205_0007950</name>
</gene>
<dbReference type="OrthoDB" id="10483549at2759"/>
<organism evidence="2 3">
    <name type="scientific">Aquarana catesbeiana</name>
    <name type="common">American bullfrog</name>
    <name type="synonym">Rana catesbeiana</name>
    <dbReference type="NCBI Taxonomy" id="8400"/>
    <lineage>
        <taxon>Eukaryota</taxon>
        <taxon>Metazoa</taxon>
        <taxon>Chordata</taxon>
        <taxon>Craniata</taxon>
        <taxon>Vertebrata</taxon>
        <taxon>Euteleostomi</taxon>
        <taxon>Amphibia</taxon>
        <taxon>Batrachia</taxon>
        <taxon>Anura</taxon>
        <taxon>Neobatrachia</taxon>
        <taxon>Ranoidea</taxon>
        <taxon>Ranidae</taxon>
        <taxon>Aquarana</taxon>
    </lineage>
</organism>
<sequence length="99" mass="10403">MDVELHYLPHIAAVARAASTLRRLLSKSGAAAAAATIPRAPLHPVPLNHRRAALVPQMICSLIEIKTVGVAHRCPSTPPLPNQTTATCSNGSPQRDVSA</sequence>
<feature type="region of interest" description="Disordered" evidence="1">
    <location>
        <begin position="73"/>
        <end position="99"/>
    </location>
</feature>
<accession>A0A2G9RSD9</accession>
<proteinExistence type="predicted"/>
<keyword evidence="3" id="KW-1185">Reference proteome</keyword>
<feature type="compositionally biased region" description="Polar residues" evidence="1">
    <location>
        <begin position="82"/>
        <end position="99"/>
    </location>
</feature>
<name>A0A2G9RSD9_AQUCT</name>
<evidence type="ECO:0000313" key="3">
    <source>
        <dbReference type="Proteomes" id="UP000228934"/>
    </source>
</evidence>
<dbReference type="EMBL" id="KV930184">
    <property type="protein sequence ID" value="PIO30812.1"/>
    <property type="molecule type" value="Genomic_DNA"/>
</dbReference>
<reference evidence="3" key="1">
    <citation type="journal article" date="2017" name="Nat. Commun.">
        <title>The North American bullfrog draft genome provides insight into hormonal regulation of long noncoding RNA.</title>
        <authorList>
            <person name="Hammond S.A."/>
            <person name="Warren R.L."/>
            <person name="Vandervalk B.P."/>
            <person name="Kucuk E."/>
            <person name="Khan H."/>
            <person name="Gibb E.A."/>
            <person name="Pandoh P."/>
            <person name="Kirk H."/>
            <person name="Zhao Y."/>
            <person name="Jones M."/>
            <person name="Mungall A.J."/>
            <person name="Coope R."/>
            <person name="Pleasance S."/>
            <person name="Moore R.A."/>
            <person name="Holt R.A."/>
            <person name="Round J.M."/>
            <person name="Ohora S."/>
            <person name="Walle B.V."/>
            <person name="Veldhoen N."/>
            <person name="Helbing C.C."/>
            <person name="Birol I."/>
        </authorList>
    </citation>
    <scope>NUCLEOTIDE SEQUENCE [LARGE SCALE GENOMIC DNA]</scope>
</reference>